<comment type="caution">
    <text evidence="2">The sequence shown here is derived from an EMBL/GenBank/DDBJ whole genome shotgun (WGS) entry which is preliminary data.</text>
</comment>
<evidence type="ECO:0000313" key="3">
    <source>
        <dbReference type="Proteomes" id="UP000651452"/>
    </source>
</evidence>
<dbReference type="EMBL" id="RZGK01000005">
    <property type="protein sequence ID" value="KAF9699105.1"/>
    <property type="molecule type" value="Genomic_DNA"/>
</dbReference>
<dbReference type="Proteomes" id="UP000651452">
    <property type="component" value="Unassembled WGS sequence"/>
</dbReference>
<reference evidence="2" key="2">
    <citation type="submission" date="2020-09" db="EMBL/GenBank/DDBJ databases">
        <title>Reference genome assembly for Australian Ascochyta lentis isolate Al4.</title>
        <authorList>
            <person name="Lee R.C."/>
            <person name="Farfan-Caceres L.M."/>
            <person name="Debler J.W."/>
            <person name="Williams A.H."/>
            <person name="Henares B.M."/>
        </authorList>
    </citation>
    <scope>NUCLEOTIDE SEQUENCE</scope>
    <source>
        <strain evidence="2">Al4</strain>
    </source>
</reference>
<evidence type="ECO:0000256" key="1">
    <source>
        <dbReference type="SAM" id="MobiDB-lite"/>
    </source>
</evidence>
<dbReference type="AlphaFoldDB" id="A0A8H7J6Q9"/>
<keyword evidence="3" id="KW-1185">Reference proteome</keyword>
<protein>
    <submittedName>
        <fullName evidence="2">Uncharacterized protein</fullName>
    </submittedName>
</protein>
<feature type="compositionally biased region" description="Low complexity" evidence="1">
    <location>
        <begin position="48"/>
        <end position="68"/>
    </location>
</feature>
<dbReference type="InterPro" id="IPR054208">
    <property type="entry name" value="DUF6914"/>
</dbReference>
<name>A0A8H7J6Q9_9PLEO</name>
<reference evidence="2" key="1">
    <citation type="submission" date="2018-12" db="EMBL/GenBank/DDBJ databases">
        <authorList>
            <person name="Syme R.A."/>
            <person name="Farfan-Caceres L."/>
            <person name="Lichtenzveig J."/>
        </authorList>
    </citation>
    <scope>NUCLEOTIDE SEQUENCE</scope>
    <source>
        <strain evidence="2">Al4</strain>
    </source>
</reference>
<evidence type="ECO:0000313" key="2">
    <source>
        <dbReference type="EMBL" id="KAF9699105.1"/>
    </source>
</evidence>
<dbReference type="OrthoDB" id="2679825at2759"/>
<sequence length="249" mass="27688">MSYTPNQIDDANLAYHYRVVNDPRGVYYQLTTGAQGFPASFWATERSQAAQSPPTASSSNPSGSSQFSYIPRFTPTAKTNKKRLYIALYPSGVVGNEERKYHWAFLVGPKAEKGADVPGARYHVKNHPITGWTYDEIAISNVRSTNTLLARIVIAKVENEQRLGAILRGIPIINGDPNWRCRSWVAQALVEIAKDGNCVGSSQLDWKTIEAFARQYVAQKTTAGRYTKADDMLKPKPTYDLIEGKETVP</sequence>
<feature type="region of interest" description="Disordered" evidence="1">
    <location>
        <begin position="48"/>
        <end position="70"/>
    </location>
</feature>
<proteinExistence type="predicted"/>
<organism evidence="2 3">
    <name type="scientific">Ascochyta lentis</name>
    <dbReference type="NCBI Taxonomy" id="205686"/>
    <lineage>
        <taxon>Eukaryota</taxon>
        <taxon>Fungi</taxon>
        <taxon>Dikarya</taxon>
        <taxon>Ascomycota</taxon>
        <taxon>Pezizomycotina</taxon>
        <taxon>Dothideomycetes</taxon>
        <taxon>Pleosporomycetidae</taxon>
        <taxon>Pleosporales</taxon>
        <taxon>Pleosporineae</taxon>
        <taxon>Didymellaceae</taxon>
        <taxon>Ascochyta</taxon>
    </lineage>
</organism>
<gene>
    <name evidence="2" type="ORF">EKO04_002821</name>
</gene>
<dbReference type="Pfam" id="PF21858">
    <property type="entry name" value="DUF6914"/>
    <property type="match status" value="1"/>
</dbReference>
<accession>A0A8H7J6Q9</accession>